<gene>
    <name evidence="2" type="ORF">CDAR_261271</name>
</gene>
<keyword evidence="3" id="KW-1185">Reference proteome</keyword>
<comment type="caution">
    <text evidence="2">The sequence shown here is derived from an EMBL/GenBank/DDBJ whole genome shotgun (WGS) entry which is preliminary data.</text>
</comment>
<sequence length="108" mass="12726">MEGVRFAKIVAFYRAWAGTQFKNSISLSSRNFVRVVRIRRALTKRVVLSHETTMMKMSYEPRDRATCLRSKGRKERNNRRKKSKTREKRHFNEVKVALKKSMGIPSHA</sequence>
<feature type="compositionally biased region" description="Basic residues" evidence="1">
    <location>
        <begin position="70"/>
        <end position="89"/>
    </location>
</feature>
<feature type="region of interest" description="Disordered" evidence="1">
    <location>
        <begin position="61"/>
        <end position="90"/>
    </location>
</feature>
<dbReference type="AlphaFoldDB" id="A0AAV4SXL6"/>
<name>A0AAV4SXL6_9ARAC</name>
<evidence type="ECO:0000313" key="2">
    <source>
        <dbReference type="EMBL" id="GIY37262.1"/>
    </source>
</evidence>
<evidence type="ECO:0000313" key="3">
    <source>
        <dbReference type="Proteomes" id="UP001054837"/>
    </source>
</evidence>
<organism evidence="2 3">
    <name type="scientific">Caerostris darwini</name>
    <dbReference type="NCBI Taxonomy" id="1538125"/>
    <lineage>
        <taxon>Eukaryota</taxon>
        <taxon>Metazoa</taxon>
        <taxon>Ecdysozoa</taxon>
        <taxon>Arthropoda</taxon>
        <taxon>Chelicerata</taxon>
        <taxon>Arachnida</taxon>
        <taxon>Araneae</taxon>
        <taxon>Araneomorphae</taxon>
        <taxon>Entelegynae</taxon>
        <taxon>Araneoidea</taxon>
        <taxon>Araneidae</taxon>
        <taxon>Caerostris</taxon>
    </lineage>
</organism>
<evidence type="ECO:0000256" key="1">
    <source>
        <dbReference type="SAM" id="MobiDB-lite"/>
    </source>
</evidence>
<dbReference type="EMBL" id="BPLQ01008434">
    <property type="protein sequence ID" value="GIY37262.1"/>
    <property type="molecule type" value="Genomic_DNA"/>
</dbReference>
<proteinExistence type="predicted"/>
<reference evidence="2 3" key="1">
    <citation type="submission" date="2021-06" db="EMBL/GenBank/DDBJ databases">
        <title>Caerostris darwini draft genome.</title>
        <authorList>
            <person name="Kono N."/>
            <person name="Arakawa K."/>
        </authorList>
    </citation>
    <scope>NUCLEOTIDE SEQUENCE [LARGE SCALE GENOMIC DNA]</scope>
</reference>
<accession>A0AAV4SXL6</accession>
<protein>
    <submittedName>
        <fullName evidence="2">Uncharacterized protein</fullName>
    </submittedName>
</protein>
<dbReference type="Proteomes" id="UP001054837">
    <property type="component" value="Unassembled WGS sequence"/>
</dbReference>